<feature type="region of interest" description="Disordered" evidence="1">
    <location>
        <begin position="39"/>
        <end position="81"/>
    </location>
</feature>
<dbReference type="Proteomes" id="UP000887566">
    <property type="component" value="Unplaced"/>
</dbReference>
<dbReference type="PANTHER" id="PTHR23302:SF40">
    <property type="entry name" value="TRANSMEMBRANE CHANNEL-LIKE PROTEIN"/>
    <property type="match status" value="1"/>
</dbReference>
<evidence type="ECO:0000313" key="4">
    <source>
        <dbReference type="WBParaSite" id="PSAMB.scaffold6513size9333.g28630.t1"/>
    </source>
</evidence>
<feature type="transmembrane region" description="Helical" evidence="2">
    <location>
        <begin position="181"/>
        <end position="202"/>
    </location>
</feature>
<feature type="transmembrane region" description="Helical" evidence="2">
    <location>
        <begin position="403"/>
        <end position="422"/>
    </location>
</feature>
<evidence type="ECO:0000313" key="3">
    <source>
        <dbReference type="Proteomes" id="UP000887566"/>
    </source>
</evidence>
<keyword evidence="2" id="KW-1133">Transmembrane helix</keyword>
<dbReference type="GO" id="GO:0005886">
    <property type="term" value="C:plasma membrane"/>
    <property type="evidence" value="ECO:0007669"/>
    <property type="project" value="InterPro"/>
</dbReference>
<name>A0A914X8V0_9BILA</name>
<dbReference type="AlphaFoldDB" id="A0A914X8V0"/>
<feature type="region of interest" description="Disordered" evidence="1">
    <location>
        <begin position="1"/>
        <end position="22"/>
    </location>
</feature>
<organism evidence="3 4">
    <name type="scientific">Plectus sambesii</name>
    <dbReference type="NCBI Taxonomy" id="2011161"/>
    <lineage>
        <taxon>Eukaryota</taxon>
        <taxon>Metazoa</taxon>
        <taxon>Ecdysozoa</taxon>
        <taxon>Nematoda</taxon>
        <taxon>Chromadorea</taxon>
        <taxon>Plectida</taxon>
        <taxon>Plectina</taxon>
        <taxon>Plectoidea</taxon>
        <taxon>Plectidae</taxon>
        <taxon>Plectus</taxon>
    </lineage>
</organism>
<keyword evidence="2" id="KW-0812">Transmembrane</keyword>
<reference evidence="4" key="1">
    <citation type="submission" date="2022-11" db="UniProtKB">
        <authorList>
            <consortium name="WormBaseParasite"/>
        </authorList>
    </citation>
    <scope>IDENTIFICATION</scope>
</reference>
<protein>
    <submittedName>
        <fullName evidence="4">TMC domain-containing protein</fullName>
    </submittedName>
</protein>
<dbReference type="PANTHER" id="PTHR23302">
    <property type="entry name" value="TRANSMEMBRANE CHANNEL-RELATED"/>
    <property type="match status" value="1"/>
</dbReference>
<dbReference type="InterPro" id="IPR038900">
    <property type="entry name" value="TMC"/>
</dbReference>
<dbReference type="WBParaSite" id="PSAMB.scaffold6513size9333.g28630.t1">
    <property type="protein sequence ID" value="PSAMB.scaffold6513size9333.g28630.t1"/>
    <property type="gene ID" value="PSAMB.scaffold6513size9333.g28630"/>
</dbReference>
<feature type="compositionally biased region" description="Basic and acidic residues" evidence="1">
    <location>
        <begin position="52"/>
        <end position="73"/>
    </location>
</feature>
<keyword evidence="2" id="KW-0472">Membrane</keyword>
<dbReference type="GO" id="GO:0008381">
    <property type="term" value="F:mechanosensitive monoatomic ion channel activity"/>
    <property type="evidence" value="ECO:0007669"/>
    <property type="project" value="TreeGrafter"/>
</dbReference>
<proteinExistence type="predicted"/>
<evidence type="ECO:0000256" key="1">
    <source>
        <dbReference type="SAM" id="MobiDB-lite"/>
    </source>
</evidence>
<feature type="transmembrane region" description="Helical" evidence="2">
    <location>
        <begin position="361"/>
        <end position="383"/>
    </location>
</feature>
<feature type="transmembrane region" description="Helical" evidence="2">
    <location>
        <begin position="268"/>
        <end position="290"/>
    </location>
</feature>
<evidence type="ECO:0000256" key="2">
    <source>
        <dbReference type="SAM" id="Phobius"/>
    </source>
</evidence>
<sequence>MHSSTKSHKSTSSDGSLNRALSRRGSVLVDLMSLFRKSSSSGRAFHLPPPPKKIEDPRDEKEAQETDAFLHTESEDEENKPMTRHALLDKIRQKKEVIGKLRCQPWSMRRKRRTLRLAQKYLERHESRVSPSQRYREEIAKKWKAFCRWAANVRMYLIPWEAKIKRIESHFGSVVSSYFTFLRWILWVNLTLTFIILLFVVIPELLADAAADGTRRNRTATRKVMPAKDLATADQLQTVWDFDGFLRYSPMFYGYYSSDGYVGESVRYVVPLAYFLINLFILGYSFLAILRKMAANARTSKLTSGKAEQYVFNWKVFTGWDYTIGNPETAGNAVMANVNKMRESIADYRVKMKHKFAFLRFSLRVIANVIIFGMLALSIWAITRVVENSQHVDSNSNLFASNQVPIVVSFITLVFPNCFELVGRLEKYHPRTALRLQLG</sequence>
<keyword evidence="3" id="KW-1185">Reference proteome</keyword>
<accession>A0A914X8V0</accession>